<dbReference type="OrthoDB" id="7864938at2"/>
<dbReference type="AlphaFoldDB" id="A0A2R8AWK6"/>
<accession>A0A2R8AWK6</accession>
<keyword evidence="1" id="KW-0732">Signal</keyword>
<evidence type="ECO:0000313" key="2">
    <source>
        <dbReference type="EMBL" id="SPF80378.1"/>
    </source>
</evidence>
<gene>
    <name evidence="2" type="ORF">PRI8871_02183</name>
</gene>
<proteinExistence type="predicted"/>
<evidence type="ECO:0000313" key="3">
    <source>
        <dbReference type="Proteomes" id="UP000244904"/>
    </source>
</evidence>
<keyword evidence="3" id="KW-1185">Reference proteome</keyword>
<dbReference type="RefSeq" id="WP_108886246.1">
    <property type="nucleotide sequence ID" value="NZ_OMOJ01000004.1"/>
</dbReference>
<evidence type="ECO:0008006" key="4">
    <source>
        <dbReference type="Google" id="ProtNLM"/>
    </source>
</evidence>
<protein>
    <recommendedName>
        <fullName evidence="4">DUF4136 domain-containing protein</fullName>
    </recommendedName>
</protein>
<dbReference type="EMBL" id="OMOJ01000004">
    <property type="protein sequence ID" value="SPF80378.1"/>
    <property type="molecule type" value="Genomic_DNA"/>
</dbReference>
<feature type="chain" id="PRO_5015320015" description="DUF4136 domain-containing protein" evidence="1">
    <location>
        <begin position="25"/>
        <end position="182"/>
    </location>
</feature>
<reference evidence="3" key="1">
    <citation type="submission" date="2018-03" db="EMBL/GenBank/DDBJ databases">
        <authorList>
            <person name="Rodrigo-Torres L."/>
            <person name="Arahal R. D."/>
            <person name="Lucena T."/>
        </authorList>
    </citation>
    <scope>NUCLEOTIDE SEQUENCE [LARGE SCALE GENOMIC DNA]</scope>
    <source>
        <strain evidence="3">CECT 8871</strain>
    </source>
</reference>
<name>A0A2R8AWK6_9RHOB</name>
<feature type="signal peptide" evidence="1">
    <location>
        <begin position="1"/>
        <end position="24"/>
    </location>
</feature>
<sequence>MTTLNLRKILLATAITAAPFAASAEVSGISSLTLDIHSDVAEDSVAQMYKPMLEEDLREALIERAGSMWNEEDGFELRVAVTELALDQKPITMDAPEFNQLEGVVSFFAEGEESPFYNTILEYNSYAPAGTIVPPSTEAYYAAMIERMADDIIAILPSEDFVDAAELVATTVISIEEPSDNS</sequence>
<organism evidence="2 3">
    <name type="scientific">Pseudoprimorskyibacter insulae</name>
    <dbReference type="NCBI Taxonomy" id="1695997"/>
    <lineage>
        <taxon>Bacteria</taxon>
        <taxon>Pseudomonadati</taxon>
        <taxon>Pseudomonadota</taxon>
        <taxon>Alphaproteobacteria</taxon>
        <taxon>Rhodobacterales</taxon>
        <taxon>Paracoccaceae</taxon>
        <taxon>Pseudoprimorskyibacter</taxon>
    </lineage>
</organism>
<dbReference type="Proteomes" id="UP000244904">
    <property type="component" value="Unassembled WGS sequence"/>
</dbReference>
<evidence type="ECO:0000256" key="1">
    <source>
        <dbReference type="SAM" id="SignalP"/>
    </source>
</evidence>